<dbReference type="HOGENOM" id="CLU_2406244_0_0_2"/>
<gene>
    <name evidence="1" type="ordered locus">Htur_3990</name>
</gene>
<dbReference type="EMBL" id="CP001861">
    <property type="protein sequence ID" value="ADB62839.1"/>
    <property type="molecule type" value="Genomic_DNA"/>
</dbReference>
<name>D2S0E2_HALTV</name>
<sequence>MTPTVHELRNEIRTATGRFEREVSTTFTKEDLAAICDAVNYDIDANSLPSKPQMRAGILYQIGELDDDAPDSTQNPFKKAELVRIADTVRDD</sequence>
<dbReference type="Proteomes" id="UP000001903">
    <property type="component" value="Plasmid pHTUR01"/>
</dbReference>
<keyword evidence="2" id="KW-1185">Reference proteome</keyword>
<dbReference type="AlphaFoldDB" id="D2S0E2"/>
<dbReference type="GeneID" id="8744618"/>
<dbReference type="KEGG" id="htu:Htur_3990"/>
<dbReference type="RefSeq" id="WP_012945083.1">
    <property type="nucleotide sequence ID" value="NC_013744.1"/>
</dbReference>
<reference evidence="1 2" key="1">
    <citation type="journal article" date="2010" name="Stand. Genomic Sci.">
        <title>Complete genome sequence of Haloterrigena turkmenica type strain (4k).</title>
        <authorList>
            <person name="Saunders E."/>
            <person name="Tindall B.J."/>
            <person name="Fahnrich R."/>
            <person name="Lapidus A."/>
            <person name="Copeland A."/>
            <person name="Del Rio T.G."/>
            <person name="Lucas S."/>
            <person name="Chen F."/>
            <person name="Tice H."/>
            <person name="Cheng J.F."/>
            <person name="Han C."/>
            <person name="Detter J.C."/>
            <person name="Bruce D."/>
            <person name="Goodwin L."/>
            <person name="Chain P."/>
            <person name="Pitluck S."/>
            <person name="Pati A."/>
            <person name="Ivanova N."/>
            <person name="Mavromatis K."/>
            <person name="Chen A."/>
            <person name="Palaniappan K."/>
            <person name="Land M."/>
            <person name="Hauser L."/>
            <person name="Chang Y.J."/>
            <person name="Jeffries C.D."/>
            <person name="Brettin T."/>
            <person name="Rohde M."/>
            <person name="Goker M."/>
            <person name="Bristow J."/>
            <person name="Eisen J.A."/>
            <person name="Markowitz V."/>
            <person name="Hugenholtz P."/>
            <person name="Klenk H.P."/>
            <person name="Kyrpides N.C."/>
        </authorList>
    </citation>
    <scope>NUCLEOTIDE SEQUENCE [LARGE SCALE GENOMIC DNA]</scope>
    <source>
        <strain evidence="2">ATCC 51198 / DSM 5511 / JCM 9101 / NCIMB 13204 / VKM B-1734 / 4k</strain>
    </source>
</reference>
<protein>
    <submittedName>
        <fullName evidence="1">Uncharacterized protein</fullName>
    </submittedName>
</protein>
<geneLocation type="plasmid" evidence="1 2">
    <name>pHTUR01</name>
</geneLocation>
<dbReference type="OrthoDB" id="212428at2157"/>
<proteinExistence type="predicted"/>
<accession>D2S0E2</accession>
<evidence type="ECO:0000313" key="1">
    <source>
        <dbReference type="EMBL" id="ADB62839.1"/>
    </source>
</evidence>
<organism evidence="1 2">
    <name type="scientific">Haloterrigena turkmenica (strain ATCC 51198 / DSM 5511 / JCM 9101 / NCIMB 13204 / VKM B-1734 / 4k)</name>
    <name type="common">Halococcus turkmenicus</name>
    <dbReference type="NCBI Taxonomy" id="543526"/>
    <lineage>
        <taxon>Archaea</taxon>
        <taxon>Methanobacteriati</taxon>
        <taxon>Methanobacteriota</taxon>
        <taxon>Stenosarchaea group</taxon>
        <taxon>Halobacteria</taxon>
        <taxon>Halobacteriales</taxon>
        <taxon>Natrialbaceae</taxon>
        <taxon>Haloterrigena</taxon>
    </lineage>
</organism>
<keyword evidence="1" id="KW-0614">Plasmid</keyword>
<evidence type="ECO:0000313" key="2">
    <source>
        <dbReference type="Proteomes" id="UP000001903"/>
    </source>
</evidence>